<proteinExistence type="predicted"/>
<reference evidence="3" key="1">
    <citation type="submission" date="2017-09" db="EMBL/GenBank/DDBJ databases">
        <title>Depth-based differentiation of microbial function through sediment-hosted aquifers and enrichment of novel symbionts in the deep terrestrial subsurface.</title>
        <authorList>
            <person name="Probst A.J."/>
            <person name="Ladd B."/>
            <person name="Jarett J.K."/>
            <person name="Geller-Mcgrath D.E."/>
            <person name="Sieber C.M.K."/>
            <person name="Emerson J.B."/>
            <person name="Anantharaman K."/>
            <person name="Thomas B.C."/>
            <person name="Malmstrom R."/>
            <person name="Stieglmeier M."/>
            <person name="Klingl A."/>
            <person name="Woyke T."/>
            <person name="Ryan C.M."/>
            <person name="Banfield J.F."/>
        </authorList>
    </citation>
    <scope>NUCLEOTIDE SEQUENCE [LARGE SCALE GENOMIC DNA]</scope>
</reference>
<gene>
    <name evidence="2" type="ORF">COU90_01680</name>
</gene>
<evidence type="ECO:0008006" key="4">
    <source>
        <dbReference type="Google" id="ProtNLM"/>
    </source>
</evidence>
<organism evidence="2 3">
    <name type="scientific">Candidatus Ryanbacteria bacterium CG10_big_fil_rev_8_21_14_0_10_43_42</name>
    <dbReference type="NCBI Taxonomy" id="1974864"/>
    <lineage>
        <taxon>Bacteria</taxon>
        <taxon>Candidatus Ryaniibacteriota</taxon>
    </lineage>
</organism>
<keyword evidence="1" id="KW-0812">Transmembrane</keyword>
<accession>A0A2M8KXB9</accession>
<evidence type="ECO:0000256" key="1">
    <source>
        <dbReference type="SAM" id="Phobius"/>
    </source>
</evidence>
<feature type="transmembrane region" description="Helical" evidence="1">
    <location>
        <begin position="6"/>
        <end position="28"/>
    </location>
</feature>
<evidence type="ECO:0000313" key="3">
    <source>
        <dbReference type="Proteomes" id="UP000229098"/>
    </source>
</evidence>
<dbReference type="AlphaFoldDB" id="A0A2M8KXB9"/>
<protein>
    <recommendedName>
        <fullName evidence="4">PpiC domain-containing protein</fullName>
    </recommendedName>
</protein>
<dbReference type="EMBL" id="PFEF01000005">
    <property type="protein sequence ID" value="PJE64533.1"/>
    <property type="molecule type" value="Genomic_DNA"/>
</dbReference>
<sequence>MKRSAGVILVIVAIFGLGLFFTGLYPVARINEDIVLRRTFSERAKALIQFENRTRSRINGAELTEDEQRELERVVLENLIINTVLTQYIRHNFTETDLFIEAELRVEEALSSADADVLPRATSELYGWSVDEFKKNVLFPQALMTVLEERVSVDNSNFKEFVREQLVYSDVSLYLIPWKWQNGEVVER</sequence>
<keyword evidence="1" id="KW-1133">Transmembrane helix</keyword>
<keyword evidence="1" id="KW-0472">Membrane</keyword>
<dbReference type="Proteomes" id="UP000229098">
    <property type="component" value="Unassembled WGS sequence"/>
</dbReference>
<comment type="caution">
    <text evidence="2">The sequence shown here is derived from an EMBL/GenBank/DDBJ whole genome shotgun (WGS) entry which is preliminary data.</text>
</comment>
<evidence type="ECO:0000313" key="2">
    <source>
        <dbReference type="EMBL" id="PJE64533.1"/>
    </source>
</evidence>
<name>A0A2M8KXB9_9BACT</name>